<dbReference type="InterPro" id="IPR019949">
    <property type="entry name" value="CmoO-like"/>
</dbReference>
<dbReference type="GO" id="GO:0016705">
    <property type="term" value="F:oxidoreductase activity, acting on paired donors, with incorporation or reduction of molecular oxygen"/>
    <property type="evidence" value="ECO:0007669"/>
    <property type="project" value="InterPro"/>
</dbReference>
<dbReference type="InterPro" id="IPR050766">
    <property type="entry name" value="Bact_Lucif_Oxidored"/>
</dbReference>
<evidence type="ECO:0000256" key="1">
    <source>
        <dbReference type="ARBA" id="ARBA00007789"/>
    </source>
</evidence>
<accession>A0A0F7HHZ0</accession>
<dbReference type="GO" id="GO:0005829">
    <property type="term" value="C:cytosol"/>
    <property type="evidence" value="ECO:0007669"/>
    <property type="project" value="TreeGrafter"/>
</dbReference>
<reference evidence="4 6" key="3">
    <citation type="submission" date="2016-10" db="EMBL/GenBank/DDBJ databases">
        <authorList>
            <person name="Varghese N."/>
            <person name="Submissions S."/>
        </authorList>
    </citation>
    <scope>NUCLEOTIDE SEQUENCE [LARGE SCALE GENOMIC DNA]</scope>
    <source>
        <strain evidence="4 6">CGMCC 1.6501</strain>
    </source>
</reference>
<dbReference type="NCBIfam" id="TIGR03558">
    <property type="entry name" value="oxido_grp_1"/>
    <property type="match status" value="1"/>
</dbReference>
<evidence type="ECO:0000259" key="2">
    <source>
        <dbReference type="Pfam" id="PF00296"/>
    </source>
</evidence>
<dbReference type="KEGG" id="shv:AAT16_00755"/>
<keyword evidence="5" id="KW-1185">Reference proteome</keyword>
<evidence type="ECO:0000313" key="4">
    <source>
        <dbReference type="EMBL" id="SFK75479.1"/>
    </source>
</evidence>
<sequence>MEFGILNQSPILEGQAVALSIKDTIELAKKADESGYRRYYVSEHHNEPLAGTAPEIMISHLLAHTKHINIGSGGVMLQHYNPFKVAEQFQLMSHLAPGRVDLGIGKAPGGLHLSTTALRSGLKEEQPSFADKFKALTHFVNQTHTGEFQGLKTSPDTSNPPEIFLLGSSPDSAAFSARENVNFIYAHFISNDGQKLKDSIGAYRKANKAGKFIVALSVIVTDDKEIEAQLKEENVVYELHHESGKILRVNGKERAESTVAASDEPVKAKRVEADIIIGTQEEVLKKLEWYIQNSGIDELMFHLPTKNKSLRHQTIEALAPVQTIHKNPEINMAK</sequence>
<reference evidence="3 5" key="1">
    <citation type="journal article" date="2015" name="Int. J. Syst. Evol. Microbiol.">
        <title>Complete genome sequence of Salinicoccus halodurans H3B36, isolated from the Qaidam Basin in China.</title>
        <authorList>
            <person name="Jiang K."/>
            <person name="Xue Y."/>
            <person name="Ma Y."/>
        </authorList>
    </citation>
    <scope>NUCLEOTIDE SEQUENCE [LARGE SCALE GENOMIC DNA]</scope>
    <source>
        <strain evidence="3 5">H3B36</strain>
    </source>
</reference>
<dbReference type="SUPFAM" id="SSF51679">
    <property type="entry name" value="Bacterial luciferase-like"/>
    <property type="match status" value="1"/>
</dbReference>
<evidence type="ECO:0000313" key="6">
    <source>
        <dbReference type="Proteomes" id="UP000183090"/>
    </source>
</evidence>
<dbReference type="Proteomes" id="UP000034029">
    <property type="component" value="Chromosome"/>
</dbReference>
<dbReference type="PANTHER" id="PTHR30137:SF20">
    <property type="entry name" value="N-ACETYL-S-ALKYLCYSTEINE MONOOXYGENASE"/>
    <property type="match status" value="1"/>
</dbReference>
<feature type="domain" description="Luciferase-like" evidence="2">
    <location>
        <begin position="1"/>
        <end position="297"/>
    </location>
</feature>
<dbReference type="InterPro" id="IPR036661">
    <property type="entry name" value="Luciferase-like_sf"/>
</dbReference>
<dbReference type="PANTHER" id="PTHR30137">
    <property type="entry name" value="LUCIFERASE-LIKE MONOOXYGENASE"/>
    <property type="match status" value="1"/>
</dbReference>
<name>A0A0F7HHZ0_9STAP</name>
<dbReference type="Pfam" id="PF00296">
    <property type="entry name" value="Bac_luciferase"/>
    <property type="match status" value="1"/>
</dbReference>
<evidence type="ECO:0000313" key="5">
    <source>
        <dbReference type="Proteomes" id="UP000034029"/>
    </source>
</evidence>
<protein>
    <submittedName>
        <fullName evidence="4">Luciferase family oxidoreductase, group 1</fullName>
    </submittedName>
</protein>
<dbReference type="Proteomes" id="UP000183090">
    <property type="component" value="Unassembled WGS sequence"/>
</dbReference>
<dbReference type="OrthoDB" id="9780518at2"/>
<comment type="similarity">
    <text evidence="1">To bacterial alkanal monooxygenase alpha and beta chains.</text>
</comment>
<gene>
    <name evidence="3" type="ORF">AAT16_00755</name>
    <name evidence="4" type="ORF">SAMN05216235_1518</name>
</gene>
<reference evidence="5" key="2">
    <citation type="submission" date="2015-04" db="EMBL/GenBank/DDBJ databases">
        <title>Complete genome sequence of Salinicoccus halodurans strain H3B36, isolated from the Qaidam basin of China.</title>
        <authorList>
            <person name="Ma Y."/>
            <person name="Jiang K."/>
            <person name="Xue Y."/>
        </authorList>
    </citation>
    <scope>NUCLEOTIDE SEQUENCE [LARGE SCALE GENOMIC DNA]</scope>
    <source>
        <strain evidence="5">H3B36</strain>
    </source>
</reference>
<dbReference type="AlphaFoldDB" id="A0A0F7HHZ0"/>
<dbReference type="Gene3D" id="3.20.20.30">
    <property type="entry name" value="Luciferase-like domain"/>
    <property type="match status" value="1"/>
</dbReference>
<organism evidence="4 6">
    <name type="scientific">Salinicoccus halodurans</name>
    <dbReference type="NCBI Taxonomy" id="407035"/>
    <lineage>
        <taxon>Bacteria</taxon>
        <taxon>Bacillati</taxon>
        <taxon>Bacillota</taxon>
        <taxon>Bacilli</taxon>
        <taxon>Bacillales</taxon>
        <taxon>Staphylococcaceae</taxon>
        <taxon>Salinicoccus</taxon>
    </lineage>
</organism>
<dbReference type="EMBL" id="CP011366">
    <property type="protein sequence ID" value="AKG72878.1"/>
    <property type="molecule type" value="Genomic_DNA"/>
</dbReference>
<evidence type="ECO:0000313" key="3">
    <source>
        <dbReference type="EMBL" id="AKG72878.1"/>
    </source>
</evidence>
<dbReference type="RefSeq" id="WP_046789074.1">
    <property type="nucleotide sequence ID" value="NZ_CP011366.1"/>
</dbReference>
<dbReference type="InterPro" id="IPR011251">
    <property type="entry name" value="Luciferase-like_dom"/>
</dbReference>
<dbReference type="EMBL" id="FOTB01000003">
    <property type="protein sequence ID" value="SFK75479.1"/>
    <property type="molecule type" value="Genomic_DNA"/>
</dbReference>
<proteinExistence type="predicted"/>